<dbReference type="Pfam" id="PF02630">
    <property type="entry name" value="SCO1-SenC"/>
    <property type="match status" value="1"/>
</dbReference>
<dbReference type="InParanoid" id="E8N116"/>
<evidence type="ECO:0000256" key="4">
    <source>
        <dbReference type="PIRSR" id="PIRSR603782-2"/>
    </source>
</evidence>
<evidence type="ECO:0000313" key="6">
    <source>
        <dbReference type="EMBL" id="BAJ62561.1"/>
    </source>
</evidence>
<dbReference type="eggNOG" id="COG1999">
    <property type="taxonomic scope" value="Bacteria"/>
</dbReference>
<dbReference type="PANTHER" id="PTHR12151:SF25">
    <property type="entry name" value="LINALOOL DEHYDRATASE_ISOMERASE DOMAIN-CONTAINING PROTEIN"/>
    <property type="match status" value="1"/>
</dbReference>
<dbReference type="SUPFAM" id="SSF52833">
    <property type="entry name" value="Thioredoxin-like"/>
    <property type="match status" value="1"/>
</dbReference>
<dbReference type="KEGG" id="atm:ANT_05270"/>
<feature type="binding site" evidence="3">
    <location>
        <position position="157"/>
    </location>
    <ligand>
        <name>Cu cation</name>
        <dbReference type="ChEBI" id="CHEBI:23378"/>
    </ligand>
</feature>
<keyword evidence="7" id="KW-1185">Reference proteome</keyword>
<dbReference type="InterPro" id="IPR013766">
    <property type="entry name" value="Thioredoxin_domain"/>
</dbReference>
<dbReference type="OrthoDB" id="9811998at2"/>
<dbReference type="InterPro" id="IPR036249">
    <property type="entry name" value="Thioredoxin-like_sf"/>
</dbReference>
<dbReference type="FunCoup" id="E8N116">
    <property type="interactions" value="76"/>
</dbReference>
<dbReference type="EMBL" id="AP012029">
    <property type="protein sequence ID" value="BAJ62561.1"/>
    <property type="molecule type" value="Genomic_DNA"/>
</dbReference>
<accession>E8N116</accession>
<protein>
    <submittedName>
        <fullName evidence="6">Electron transport protein SCO1/SenC family protein</fullName>
    </submittedName>
</protein>
<dbReference type="AlphaFoldDB" id="E8N116"/>
<dbReference type="InterPro" id="IPR003782">
    <property type="entry name" value="SCO1/SenC"/>
</dbReference>
<evidence type="ECO:0000259" key="5">
    <source>
        <dbReference type="PROSITE" id="PS51352"/>
    </source>
</evidence>
<dbReference type="STRING" id="926569.ANT_05270"/>
<feature type="binding site" evidence="3">
    <location>
        <position position="72"/>
    </location>
    <ligand>
        <name>Cu cation</name>
        <dbReference type="ChEBI" id="CHEBI:23378"/>
    </ligand>
</feature>
<gene>
    <name evidence="6" type="ordered locus">ANT_05270</name>
</gene>
<dbReference type="HOGENOM" id="CLU_050131_3_0_0"/>
<evidence type="ECO:0000256" key="2">
    <source>
        <dbReference type="ARBA" id="ARBA00023008"/>
    </source>
</evidence>
<dbReference type="PROSITE" id="PS51352">
    <property type="entry name" value="THIOREDOXIN_2"/>
    <property type="match status" value="1"/>
</dbReference>
<dbReference type="PANTHER" id="PTHR12151">
    <property type="entry name" value="ELECTRON TRANSPORT PROTIN SCO1/SENC FAMILY MEMBER"/>
    <property type="match status" value="1"/>
</dbReference>
<feature type="binding site" evidence="3">
    <location>
        <position position="68"/>
    </location>
    <ligand>
        <name>Cu cation</name>
        <dbReference type="ChEBI" id="CHEBI:23378"/>
    </ligand>
</feature>
<dbReference type="GO" id="GO:0046872">
    <property type="term" value="F:metal ion binding"/>
    <property type="evidence" value="ECO:0007669"/>
    <property type="project" value="UniProtKB-KW"/>
</dbReference>
<sequence>MRKYAFWLGLGVFIALLAVAGLALAQPYRLRGSIIDPPQPAPAIALNGFDLSAQRGKVALLFFGYTTCPDVCPATLGEMKQVLQRLGTQAQNVQVVFVTVDPQRDTPEKIQKYTTAFDPRIVGVTGTEEDLQPIWQAYGVYREIRQGGTAAGYLVDHSARVYLIDPEGFLRATYPFGTPVEDLLSDVRFLLKP</sequence>
<keyword evidence="4" id="KW-1015">Disulfide bond</keyword>
<comment type="similarity">
    <text evidence="1">Belongs to the SCO1/2 family.</text>
</comment>
<dbReference type="Proteomes" id="UP000008922">
    <property type="component" value="Chromosome"/>
</dbReference>
<feature type="domain" description="Thioredoxin" evidence="5">
    <location>
        <begin position="35"/>
        <end position="192"/>
    </location>
</feature>
<keyword evidence="2 3" id="KW-0186">Copper</keyword>
<dbReference type="CDD" id="cd02968">
    <property type="entry name" value="SCO"/>
    <property type="match status" value="1"/>
</dbReference>
<dbReference type="Gene3D" id="3.40.30.10">
    <property type="entry name" value="Glutaredoxin"/>
    <property type="match status" value="1"/>
</dbReference>
<organism evidence="6 7">
    <name type="scientific">Anaerolinea thermophila (strain DSM 14523 / JCM 11388 / NBRC 100420 / UNI-1)</name>
    <dbReference type="NCBI Taxonomy" id="926569"/>
    <lineage>
        <taxon>Bacteria</taxon>
        <taxon>Bacillati</taxon>
        <taxon>Chloroflexota</taxon>
        <taxon>Anaerolineae</taxon>
        <taxon>Anaerolineales</taxon>
        <taxon>Anaerolineaceae</taxon>
        <taxon>Anaerolinea</taxon>
    </lineage>
</organism>
<feature type="disulfide bond" description="Redox-active" evidence="4">
    <location>
        <begin position="68"/>
        <end position="72"/>
    </location>
</feature>
<evidence type="ECO:0000256" key="3">
    <source>
        <dbReference type="PIRSR" id="PIRSR603782-1"/>
    </source>
</evidence>
<evidence type="ECO:0000313" key="7">
    <source>
        <dbReference type="Proteomes" id="UP000008922"/>
    </source>
</evidence>
<reference evidence="6 7" key="1">
    <citation type="submission" date="2010-12" db="EMBL/GenBank/DDBJ databases">
        <title>Whole genome sequence of Anaerolinea thermophila UNI-1.</title>
        <authorList>
            <person name="Narita-Yamada S."/>
            <person name="Kishi E."/>
            <person name="Watanabe Y."/>
            <person name="Takasaki K."/>
            <person name="Ankai A."/>
            <person name="Oguchi A."/>
            <person name="Fukui S."/>
            <person name="Takahashi M."/>
            <person name="Yashiro I."/>
            <person name="Hosoyama A."/>
            <person name="Sekiguchi Y."/>
            <person name="Hanada S."/>
            <person name="Fujita N."/>
        </authorList>
    </citation>
    <scope>NUCLEOTIDE SEQUENCE [LARGE SCALE GENOMIC DNA]</scope>
    <source>
        <strain evidence="7">DSM 14523 / JCM 11388 / NBRC 100420 / UNI-1</strain>
    </source>
</reference>
<dbReference type="FunFam" id="3.40.30.10:FF:000013">
    <property type="entry name" value="Blast:Protein SCO1 homolog, mitochondrial"/>
    <property type="match status" value="1"/>
</dbReference>
<dbReference type="RefSeq" id="WP_013558957.1">
    <property type="nucleotide sequence ID" value="NC_014960.1"/>
</dbReference>
<proteinExistence type="inferred from homology"/>
<keyword evidence="3" id="KW-0479">Metal-binding</keyword>
<name>E8N116_ANATU</name>
<evidence type="ECO:0000256" key="1">
    <source>
        <dbReference type="ARBA" id="ARBA00010996"/>
    </source>
</evidence>